<keyword evidence="2 3" id="KW-0539">Nucleus</keyword>
<dbReference type="FunFam" id="1.10.10.60:FF:000437">
    <property type="entry name" value="pathogenesis-related homeodomain protein"/>
    <property type="match status" value="1"/>
</dbReference>
<dbReference type="InterPro" id="IPR001356">
    <property type="entry name" value="HD"/>
</dbReference>
<evidence type="ECO:0000313" key="8">
    <source>
        <dbReference type="Proteomes" id="UP000265520"/>
    </source>
</evidence>
<evidence type="ECO:0000256" key="1">
    <source>
        <dbReference type="ARBA" id="ARBA00004123"/>
    </source>
</evidence>
<dbReference type="CDD" id="cd00086">
    <property type="entry name" value="homeodomain"/>
    <property type="match status" value="1"/>
</dbReference>
<keyword evidence="3 4" id="KW-0371">Homeobox</keyword>
<feature type="compositionally biased region" description="Acidic residues" evidence="5">
    <location>
        <begin position="13"/>
        <end position="35"/>
    </location>
</feature>
<evidence type="ECO:0000256" key="4">
    <source>
        <dbReference type="RuleBase" id="RU000682"/>
    </source>
</evidence>
<dbReference type="Proteomes" id="UP000265520">
    <property type="component" value="Unassembled WGS sequence"/>
</dbReference>
<dbReference type="GO" id="GO:0045814">
    <property type="term" value="P:negative regulation of gene expression, epigenetic"/>
    <property type="evidence" value="ECO:0007669"/>
    <property type="project" value="TreeGrafter"/>
</dbReference>
<dbReference type="AlphaFoldDB" id="A0A392MGY6"/>
<dbReference type="SMART" id="SM00389">
    <property type="entry name" value="HOX"/>
    <property type="match status" value="1"/>
</dbReference>
<feature type="region of interest" description="Disordered" evidence="5">
    <location>
        <begin position="129"/>
        <end position="183"/>
    </location>
</feature>
<dbReference type="EMBL" id="LXQA010010875">
    <property type="protein sequence ID" value="MCH86747.1"/>
    <property type="molecule type" value="Genomic_DNA"/>
</dbReference>
<evidence type="ECO:0000256" key="5">
    <source>
        <dbReference type="SAM" id="MobiDB-lite"/>
    </source>
</evidence>
<dbReference type="SUPFAM" id="SSF46689">
    <property type="entry name" value="Homeodomain-like"/>
    <property type="match status" value="1"/>
</dbReference>
<dbReference type="GO" id="GO:0003677">
    <property type="term" value="F:DNA binding"/>
    <property type="evidence" value="ECO:0007669"/>
    <property type="project" value="UniProtKB-UniRule"/>
</dbReference>
<dbReference type="GO" id="GO:0003682">
    <property type="term" value="F:chromatin binding"/>
    <property type="evidence" value="ECO:0007669"/>
    <property type="project" value="TreeGrafter"/>
</dbReference>
<comment type="subcellular location">
    <subcellularLocation>
        <location evidence="1 3 4">Nucleus</location>
    </subcellularLocation>
</comment>
<organism evidence="7 8">
    <name type="scientific">Trifolium medium</name>
    <dbReference type="NCBI Taxonomy" id="97028"/>
    <lineage>
        <taxon>Eukaryota</taxon>
        <taxon>Viridiplantae</taxon>
        <taxon>Streptophyta</taxon>
        <taxon>Embryophyta</taxon>
        <taxon>Tracheophyta</taxon>
        <taxon>Spermatophyta</taxon>
        <taxon>Magnoliopsida</taxon>
        <taxon>eudicotyledons</taxon>
        <taxon>Gunneridae</taxon>
        <taxon>Pentapetalae</taxon>
        <taxon>rosids</taxon>
        <taxon>fabids</taxon>
        <taxon>Fabales</taxon>
        <taxon>Fabaceae</taxon>
        <taxon>Papilionoideae</taxon>
        <taxon>50 kb inversion clade</taxon>
        <taxon>NPAAA clade</taxon>
        <taxon>Hologalegina</taxon>
        <taxon>IRL clade</taxon>
        <taxon>Trifolieae</taxon>
        <taxon>Trifolium</taxon>
    </lineage>
</organism>
<dbReference type="PANTHER" id="PTHR12628:SF10">
    <property type="entry name" value="HOMEOBOX DOMAIN-CONTAINING PROTEIN"/>
    <property type="match status" value="1"/>
</dbReference>
<dbReference type="PANTHER" id="PTHR12628">
    <property type="entry name" value="POLYCOMB-LIKE TRANSCRIPTION FACTOR"/>
    <property type="match status" value="1"/>
</dbReference>
<evidence type="ECO:0000256" key="3">
    <source>
        <dbReference type="PROSITE-ProRule" id="PRU00108"/>
    </source>
</evidence>
<dbReference type="GO" id="GO:0005634">
    <property type="term" value="C:nucleus"/>
    <property type="evidence" value="ECO:0007669"/>
    <property type="project" value="UniProtKB-SubCell"/>
</dbReference>
<proteinExistence type="predicted"/>
<sequence>MKDVFKEEAAIPDGDDALLNQEEEWPSDDPEDDDYNPERKEDSHDGINTEGNDENASADSSSSGSMWSLNGECSLLDEGINLEYYSVNGHVDSDESGEIACGRRQRRAVDYKKLYDEMFGKDALPYEQVSEDEDWGPGKRRRREKESDAVNTLMTLHESENKHPNKEKKDRIRGDSSGIKRPCFRLPHDAVEKLRQVFAENELPPKSVKDALSKELGLDAAKVNKWFKNARYMALKTRK</sequence>
<gene>
    <name evidence="7" type="ORF">A2U01_0007607</name>
</gene>
<feature type="compositionally biased region" description="Basic and acidic residues" evidence="5">
    <location>
        <begin position="157"/>
        <end position="174"/>
    </location>
</feature>
<dbReference type="Gene3D" id="1.10.10.60">
    <property type="entry name" value="Homeodomain-like"/>
    <property type="match status" value="1"/>
</dbReference>
<evidence type="ECO:0000259" key="6">
    <source>
        <dbReference type="PROSITE" id="PS50071"/>
    </source>
</evidence>
<reference evidence="7 8" key="1">
    <citation type="journal article" date="2018" name="Front. Plant Sci.">
        <title>Red Clover (Trifolium pratense) and Zigzag Clover (T. medium) - A Picture of Genomic Similarities and Differences.</title>
        <authorList>
            <person name="Dluhosova J."/>
            <person name="Istvanek J."/>
            <person name="Nedelnik J."/>
            <person name="Repkova J."/>
        </authorList>
    </citation>
    <scope>NUCLEOTIDE SEQUENCE [LARGE SCALE GENOMIC DNA]</scope>
    <source>
        <strain evidence="8">cv. 10/8</strain>
        <tissue evidence="7">Leaf</tissue>
    </source>
</reference>
<feature type="DNA-binding region" description="Homeobox" evidence="3">
    <location>
        <begin position="179"/>
        <end position="238"/>
    </location>
</feature>
<dbReference type="InterPro" id="IPR009057">
    <property type="entry name" value="Homeodomain-like_sf"/>
</dbReference>
<name>A0A392MGY6_9FABA</name>
<evidence type="ECO:0000256" key="2">
    <source>
        <dbReference type="ARBA" id="ARBA00023242"/>
    </source>
</evidence>
<feature type="domain" description="Homeobox" evidence="6">
    <location>
        <begin position="177"/>
        <end position="237"/>
    </location>
</feature>
<comment type="caution">
    <text evidence="7">The sequence shown here is derived from an EMBL/GenBank/DDBJ whole genome shotgun (WGS) entry which is preliminary data.</text>
</comment>
<feature type="compositionally biased region" description="Basic and acidic residues" evidence="5">
    <location>
        <begin position="36"/>
        <end position="47"/>
    </location>
</feature>
<keyword evidence="3 4" id="KW-0238">DNA-binding</keyword>
<feature type="region of interest" description="Disordered" evidence="5">
    <location>
        <begin position="1"/>
        <end position="70"/>
    </location>
</feature>
<feature type="non-terminal residue" evidence="7">
    <location>
        <position position="239"/>
    </location>
</feature>
<evidence type="ECO:0000313" key="7">
    <source>
        <dbReference type="EMBL" id="MCH86747.1"/>
    </source>
</evidence>
<keyword evidence="8" id="KW-1185">Reference proteome</keyword>
<dbReference type="PROSITE" id="PS50071">
    <property type="entry name" value="HOMEOBOX_2"/>
    <property type="match status" value="1"/>
</dbReference>
<accession>A0A392MGY6</accession>
<dbReference type="Pfam" id="PF00046">
    <property type="entry name" value="Homeodomain"/>
    <property type="match status" value="1"/>
</dbReference>
<protein>
    <submittedName>
        <fullName evidence="7">Pathogenesis-related homeodomain protein-like</fullName>
    </submittedName>
</protein>
<feature type="compositionally biased region" description="Low complexity" evidence="5">
    <location>
        <begin position="54"/>
        <end position="65"/>
    </location>
</feature>